<evidence type="ECO:0000256" key="3">
    <source>
        <dbReference type="ARBA" id="ARBA00023125"/>
    </source>
</evidence>
<evidence type="ECO:0000259" key="6">
    <source>
        <dbReference type="PROSITE" id="PS50043"/>
    </source>
</evidence>
<dbReference type="SMART" id="SM00421">
    <property type="entry name" value="HTH_LUXR"/>
    <property type="match status" value="1"/>
</dbReference>
<dbReference type="PRINTS" id="PR00038">
    <property type="entry name" value="HTHLUXR"/>
</dbReference>
<dbReference type="InterPro" id="IPR011006">
    <property type="entry name" value="CheY-like_superfamily"/>
</dbReference>
<dbReference type="InterPro" id="IPR036388">
    <property type="entry name" value="WH-like_DNA-bd_sf"/>
</dbReference>
<organism evidence="8 9">
    <name type="scientific">Brucella thiophenivorans</name>
    <dbReference type="NCBI Taxonomy" id="571255"/>
    <lineage>
        <taxon>Bacteria</taxon>
        <taxon>Pseudomonadati</taxon>
        <taxon>Pseudomonadota</taxon>
        <taxon>Alphaproteobacteria</taxon>
        <taxon>Hyphomicrobiales</taxon>
        <taxon>Brucellaceae</taxon>
        <taxon>Brucella/Ochrobactrum group</taxon>
        <taxon>Brucella</taxon>
    </lineage>
</organism>
<evidence type="ECO:0000256" key="4">
    <source>
        <dbReference type="ARBA" id="ARBA00023163"/>
    </source>
</evidence>
<gene>
    <name evidence="8" type="ORF">CEV31_0865</name>
</gene>
<dbReference type="SMART" id="SM00448">
    <property type="entry name" value="REC"/>
    <property type="match status" value="1"/>
</dbReference>
<dbReference type="InterPro" id="IPR000792">
    <property type="entry name" value="Tscrpt_reg_LuxR_C"/>
</dbReference>
<dbReference type="AlphaFoldDB" id="A0A256G2E5"/>
<dbReference type="RefSeq" id="WP_094505591.1">
    <property type="nucleotide sequence ID" value="NZ_JBHEEK010000005.1"/>
</dbReference>
<evidence type="ECO:0000256" key="2">
    <source>
        <dbReference type="ARBA" id="ARBA00023015"/>
    </source>
</evidence>
<dbReference type="InterPro" id="IPR016032">
    <property type="entry name" value="Sig_transdc_resp-reg_C-effctor"/>
</dbReference>
<protein>
    <recommendedName>
        <fullName evidence="1">Flagellar transcriptional regulator FtcR</fullName>
    </recommendedName>
</protein>
<dbReference type="CDD" id="cd06170">
    <property type="entry name" value="LuxR_C_like"/>
    <property type="match status" value="1"/>
</dbReference>
<dbReference type="GO" id="GO:0000160">
    <property type="term" value="P:phosphorelay signal transduction system"/>
    <property type="evidence" value="ECO:0007669"/>
    <property type="project" value="InterPro"/>
</dbReference>
<dbReference type="SUPFAM" id="SSF46894">
    <property type="entry name" value="C-terminal effector domain of the bipartite response regulators"/>
    <property type="match status" value="1"/>
</dbReference>
<dbReference type="Pfam" id="PF00196">
    <property type="entry name" value="GerE"/>
    <property type="match status" value="1"/>
</dbReference>
<dbReference type="OrthoDB" id="9782655at2"/>
<dbReference type="Pfam" id="PF00072">
    <property type="entry name" value="Response_reg"/>
    <property type="match status" value="1"/>
</dbReference>
<dbReference type="PROSITE" id="PS00622">
    <property type="entry name" value="HTH_LUXR_1"/>
    <property type="match status" value="1"/>
</dbReference>
<keyword evidence="2" id="KW-0805">Transcription regulation</keyword>
<dbReference type="PANTHER" id="PTHR44688:SF16">
    <property type="entry name" value="DNA-BINDING TRANSCRIPTIONAL ACTIVATOR DEVR_DOSR"/>
    <property type="match status" value="1"/>
</dbReference>
<reference evidence="8 9" key="1">
    <citation type="submission" date="2017-07" db="EMBL/GenBank/DDBJ databases">
        <title>Phylogenetic study on the rhizospheric bacterium Ochrobactrum sp. A44.</title>
        <authorList>
            <person name="Krzyzanowska D.M."/>
            <person name="Ossowicki A."/>
            <person name="Rajewska M."/>
            <person name="Maciag T."/>
            <person name="Kaczynski Z."/>
            <person name="Czerwicka M."/>
            <person name="Jafra S."/>
        </authorList>
    </citation>
    <scope>NUCLEOTIDE SEQUENCE [LARGE SCALE GENOMIC DNA]</scope>
    <source>
        <strain evidence="8 9">DSM 7216</strain>
    </source>
</reference>
<accession>A0A256G2E5</accession>
<evidence type="ECO:0000313" key="9">
    <source>
        <dbReference type="Proteomes" id="UP000215590"/>
    </source>
</evidence>
<keyword evidence="5" id="KW-0597">Phosphoprotein</keyword>
<dbReference type="PROSITE" id="PS50043">
    <property type="entry name" value="HTH_LUXR_2"/>
    <property type="match status" value="1"/>
</dbReference>
<feature type="modified residue" description="4-aspartylphosphate" evidence="5">
    <location>
        <position position="54"/>
    </location>
</feature>
<dbReference type="PANTHER" id="PTHR44688">
    <property type="entry name" value="DNA-BINDING TRANSCRIPTIONAL ACTIVATOR DEVR_DOSR"/>
    <property type="match status" value="1"/>
</dbReference>
<dbReference type="EMBL" id="NNRJ01000012">
    <property type="protein sequence ID" value="OYR21242.1"/>
    <property type="molecule type" value="Genomic_DNA"/>
</dbReference>
<name>A0A256G2E5_9HYPH</name>
<feature type="domain" description="HTH luxR-type" evidence="6">
    <location>
        <begin position="131"/>
        <end position="196"/>
    </location>
</feature>
<dbReference type="GO" id="GO:0006355">
    <property type="term" value="P:regulation of DNA-templated transcription"/>
    <property type="evidence" value="ECO:0007669"/>
    <property type="project" value="InterPro"/>
</dbReference>
<dbReference type="Proteomes" id="UP000215590">
    <property type="component" value="Unassembled WGS sequence"/>
</dbReference>
<sequence>MTGTSIYLVDDDEAVRDGLSMLLSTYGMMVETFADPTNFLAHIDEKRPGILLLDLRMPLISGLQVQQKLTERGINWPIVMITGHGDVNACRRAFKAGISDFLGKPIDEDVLLDAIHAAQKLLQTRMEKQEAVDLLARLTSRERQVFDLVCQGFASKDIAGALDISARTIDAHRANIAEKLKTSSVAEFVRLTVAASQ</sequence>
<evidence type="ECO:0000256" key="5">
    <source>
        <dbReference type="PROSITE-ProRule" id="PRU00169"/>
    </source>
</evidence>
<dbReference type="Gene3D" id="3.40.50.2300">
    <property type="match status" value="1"/>
</dbReference>
<keyword evidence="9" id="KW-1185">Reference proteome</keyword>
<evidence type="ECO:0000259" key="7">
    <source>
        <dbReference type="PROSITE" id="PS50110"/>
    </source>
</evidence>
<proteinExistence type="predicted"/>
<dbReference type="Gene3D" id="1.10.10.10">
    <property type="entry name" value="Winged helix-like DNA-binding domain superfamily/Winged helix DNA-binding domain"/>
    <property type="match status" value="1"/>
</dbReference>
<evidence type="ECO:0000313" key="8">
    <source>
        <dbReference type="EMBL" id="OYR21242.1"/>
    </source>
</evidence>
<dbReference type="SUPFAM" id="SSF52172">
    <property type="entry name" value="CheY-like"/>
    <property type="match status" value="1"/>
</dbReference>
<keyword evidence="3" id="KW-0238">DNA-binding</keyword>
<evidence type="ECO:0000256" key="1">
    <source>
        <dbReference type="ARBA" id="ARBA00015404"/>
    </source>
</evidence>
<dbReference type="InterPro" id="IPR001789">
    <property type="entry name" value="Sig_transdc_resp-reg_receiver"/>
</dbReference>
<comment type="caution">
    <text evidence="8">The sequence shown here is derived from an EMBL/GenBank/DDBJ whole genome shotgun (WGS) entry which is preliminary data.</text>
</comment>
<feature type="domain" description="Response regulatory" evidence="7">
    <location>
        <begin position="5"/>
        <end position="119"/>
    </location>
</feature>
<keyword evidence="4" id="KW-0804">Transcription</keyword>
<dbReference type="GO" id="GO:0003677">
    <property type="term" value="F:DNA binding"/>
    <property type="evidence" value="ECO:0007669"/>
    <property type="project" value="UniProtKB-KW"/>
</dbReference>
<dbReference type="PROSITE" id="PS50110">
    <property type="entry name" value="RESPONSE_REGULATORY"/>
    <property type="match status" value="1"/>
</dbReference>